<sequence>MNTERSDLEEAGAVQLGELRGVIALDGPSGTGKSTVARRLADALGAGYLDTGAMYRAVTLAVLRSGVATDDDEAVLSIAENVDLKVSTDPNHQETLLGGENVGAEIRGQAVTLAVSAVSAVAGVRALLVARQMRIIAEVCETRGGIVVEGRDIGTAVAPDAALKVFLTASADARALRRSLQDNASGREVSIDDTRKDVDRRDRLDSGRTTSPMQPADDAVWLDTTELDLQGVLDEILALVAERDLRGVAAGW</sequence>
<dbReference type="Gene3D" id="3.40.50.300">
    <property type="entry name" value="P-loop containing nucleotide triphosphate hydrolases"/>
    <property type="match status" value="1"/>
</dbReference>
<dbReference type="InterPro" id="IPR027417">
    <property type="entry name" value="P-loop_NTPase"/>
</dbReference>
<dbReference type="Proteomes" id="UP001595859">
    <property type="component" value="Unassembled WGS sequence"/>
</dbReference>
<dbReference type="CDD" id="cd02020">
    <property type="entry name" value="CMPK"/>
    <property type="match status" value="1"/>
</dbReference>
<comment type="catalytic activity">
    <reaction evidence="7 8">
        <text>CMP + ATP = CDP + ADP</text>
        <dbReference type="Rhea" id="RHEA:11600"/>
        <dbReference type="ChEBI" id="CHEBI:30616"/>
        <dbReference type="ChEBI" id="CHEBI:58069"/>
        <dbReference type="ChEBI" id="CHEBI:60377"/>
        <dbReference type="ChEBI" id="CHEBI:456216"/>
        <dbReference type="EC" id="2.7.4.25"/>
    </reaction>
</comment>
<feature type="domain" description="Cytidylate kinase" evidence="10">
    <location>
        <begin position="23"/>
        <end position="240"/>
    </location>
</feature>
<comment type="caution">
    <text evidence="11">The sequence shown here is derived from an EMBL/GenBank/DDBJ whole genome shotgun (WGS) entry which is preliminary data.</text>
</comment>
<keyword evidence="2 8" id="KW-0808">Transferase</keyword>
<dbReference type="EMBL" id="JBHSIS010000027">
    <property type="protein sequence ID" value="MFC4859163.1"/>
    <property type="molecule type" value="Genomic_DNA"/>
</dbReference>
<feature type="compositionally biased region" description="Basic and acidic residues" evidence="9">
    <location>
        <begin position="189"/>
        <end position="206"/>
    </location>
</feature>
<dbReference type="InterPro" id="IPR011994">
    <property type="entry name" value="Cytidylate_kinase_dom"/>
</dbReference>
<accession>A0ABV9SBR8</accession>
<keyword evidence="3 8" id="KW-0547">Nucleotide-binding</keyword>
<evidence type="ECO:0000259" key="10">
    <source>
        <dbReference type="Pfam" id="PF02224"/>
    </source>
</evidence>
<gene>
    <name evidence="8 11" type="primary">cmk</name>
    <name evidence="11" type="ORF">ACFPCV_37175</name>
</gene>
<evidence type="ECO:0000256" key="2">
    <source>
        <dbReference type="ARBA" id="ARBA00022679"/>
    </source>
</evidence>
<keyword evidence="5 8" id="KW-0067">ATP-binding</keyword>
<dbReference type="SUPFAM" id="SSF52540">
    <property type="entry name" value="P-loop containing nucleoside triphosphate hydrolases"/>
    <property type="match status" value="1"/>
</dbReference>
<name>A0ABV9SBR8_9PSEU</name>
<dbReference type="HAMAP" id="MF_00238">
    <property type="entry name" value="Cytidyl_kinase_type1"/>
    <property type="match status" value="1"/>
</dbReference>
<comment type="catalytic activity">
    <reaction evidence="6 8">
        <text>dCMP + ATP = dCDP + ADP</text>
        <dbReference type="Rhea" id="RHEA:25094"/>
        <dbReference type="ChEBI" id="CHEBI:30616"/>
        <dbReference type="ChEBI" id="CHEBI:57566"/>
        <dbReference type="ChEBI" id="CHEBI:58593"/>
        <dbReference type="ChEBI" id="CHEBI:456216"/>
        <dbReference type="EC" id="2.7.4.25"/>
    </reaction>
</comment>
<comment type="subcellular location">
    <subcellularLocation>
        <location evidence="8">Cytoplasm</location>
    </subcellularLocation>
</comment>
<dbReference type="EC" id="2.7.4.25" evidence="8"/>
<reference evidence="12" key="1">
    <citation type="journal article" date="2019" name="Int. J. Syst. Evol. Microbiol.">
        <title>The Global Catalogue of Microorganisms (GCM) 10K type strain sequencing project: providing services to taxonomists for standard genome sequencing and annotation.</title>
        <authorList>
            <consortium name="The Broad Institute Genomics Platform"/>
            <consortium name="The Broad Institute Genome Sequencing Center for Infectious Disease"/>
            <person name="Wu L."/>
            <person name="Ma J."/>
        </authorList>
    </citation>
    <scope>NUCLEOTIDE SEQUENCE [LARGE SCALE GENOMIC DNA]</scope>
    <source>
        <strain evidence="12">ZS-22-S1</strain>
    </source>
</reference>
<evidence type="ECO:0000256" key="7">
    <source>
        <dbReference type="ARBA" id="ARBA00048478"/>
    </source>
</evidence>
<dbReference type="RefSeq" id="WP_378062071.1">
    <property type="nucleotide sequence ID" value="NZ_JBHSIS010000027.1"/>
</dbReference>
<dbReference type="GO" id="GO:0016301">
    <property type="term" value="F:kinase activity"/>
    <property type="evidence" value="ECO:0007669"/>
    <property type="project" value="UniProtKB-KW"/>
</dbReference>
<comment type="similarity">
    <text evidence="1 8">Belongs to the cytidylate kinase family. Type 1 subfamily.</text>
</comment>
<evidence type="ECO:0000313" key="12">
    <source>
        <dbReference type="Proteomes" id="UP001595859"/>
    </source>
</evidence>
<protein>
    <recommendedName>
        <fullName evidence="8">Cytidylate kinase</fullName>
        <shortName evidence="8">CK</shortName>
        <ecNumber evidence="8">2.7.4.25</ecNumber>
    </recommendedName>
    <alternativeName>
        <fullName evidence="8">Cytidine monophosphate kinase</fullName>
        <shortName evidence="8">CMP kinase</shortName>
    </alternativeName>
</protein>
<dbReference type="NCBIfam" id="TIGR00017">
    <property type="entry name" value="cmk"/>
    <property type="match status" value="1"/>
</dbReference>
<evidence type="ECO:0000256" key="4">
    <source>
        <dbReference type="ARBA" id="ARBA00022777"/>
    </source>
</evidence>
<dbReference type="Pfam" id="PF02224">
    <property type="entry name" value="Cytidylate_kin"/>
    <property type="match status" value="1"/>
</dbReference>
<evidence type="ECO:0000256" key="3">
    <source>
        <dbReference type="ARBA" id="ARBA00022741"/>
    </source>
</evidence>
<evidence type="ECO:0000256" key="1">
    <source>
        <dbReference type="ARBA" id="ARBA00009427"/>
    </source>
</evidence>
<evidence type="ECO:0000313" key="11">
    <source>
        <dbReference type="EMBL" id="MFC4859163.1"/>
    </source>
</evidence>
<proteinExistence type="inferred from homology"/>
<dbReference type="InterPro" id="IPR003136">
    <property type="entry name" value="Cytidylate_kin"/>
</dbReference>
<evidence type="ECO:0000256" key="8">
    <source>
        <dbReference type="HAMAP-Rule" id="MF_00238"/>
    </source>
</evidence>
<organism evidence="11 12">
    <name type="scientific">Actinophytocola glycyrrhizae</name>
    <dbReference type="NCBI Taxonomy" id="2044873"/>
    <lineage>
        <taxon>Bacteria</taxon>
        <taxon>Bacillati</taxon>
        <taxon>Actinomycetota</taxon>
        <taxon>Actinomycetes</taxon>
        <taxon>Pseudonocardiales</taxon>
        <taxon>Pseudonocardiaceae</taxon>
    </lineage>
</organism>
<evidence type="ECO:0000256" key="9">
    <source>
        <dbReference type="SAM" id="MobiDB-lite"/>
    </source>
</evidence>
<feature type="binding site" evidence="8">
    <location>
        <begin position="27"/>
        <end position="35"/>
    </location>
    <ligand>
        <name>ATP</name>
        <dbReference type="ChEBI" id="CHEBI:30616"/>
    </ligand>
</feature>
<keyword evidence="12" id="KW-1185">Reference proteome</keyword>
<keyword evidence="8" id="KW-0963">Cytoplasm</keyword>
<evidence type="ECO:0000256" key="6">
    <source>
        <dbReference type="ARBA" id="ARBA00047615"/>
    </source>
</evidence>
<feature type="region of interest" description="Disordered" evidence="9">
    <location>
        <begin position="186"/>
        <end position="217"/>
    </location>
</feature>
<evidence type="ECO:0000256" key="5">
    <source>
        <dbReference type="ARBA" id="ARBA00022840"/>
    </source>
</evidence>
<keyword evidence="4 8" id="KW-0418">Kinase</keyword>